<dbReference type="InterPro" id="IPR002376">
    <property type="entry name" value="Formyl_transf_N"/>
</dbReference>
<feature type="domain" description="Formyl transferase C-terminal" evidence="6">
    <location>
        <begin position="198"/>
        <end position="256"/>
    </location>
</feature>
<accession>A0A2M7BDD7</accession>
<feature type="domain" description="Formyl transferase N-terminal" evidence="5">
    <location>
        <begin position="2"/>
        <end position="167"/>
    </location>
</feature>
<evidence type="ECO:0000256" key="2">
    <source>
        <dbReference type="ARBA" id="ARBA00012261"/>
    </source>
</evidence>
<keyword evidence="4" id="KW-0648">Protein biosynthesis</keyword>
<dbReference type="PANTHER" id="PTHR11138:SF5">
    <property type="entry name" value="METHIONYL-TRNA FORMYLTRANSFERASE, MITOCHONDRIAL"/>
    <property type="match status" value="1"/>
</dbReference>
<evidence type="ECO:0000259" key="6">
    <source>
        <dbReference type="Pfam" id="PF02911"/>
    </source>
</evidence>
<dbReference type="Proteomes" id="UP000229631">
    <property type="component" value="Unassembled WGS sequence"/>
</dbReference>
<dbReference type="SUPFAM" id="SSF53328">
    <property type="entry name" value="Formyltransferase"/>
    <property type="match status" value="1"/>
</dbReference>
<dbReference type="EMBL" id="PEVC01000031">
    <property type="protein sequence ID" value="PIV01135.1"/>
    <property type="molecule type" value="Genomic_DNA"/>
</dbReference>
<evidence type="ECO:0000313" key="7">
    <source>
        <dbReference type="EMBL" id="PIV01135.1"/>
    </source>
</evidence>
<dbReference type="CDD" id="cd08704">
    <property type="entry name" value="Met_tRNA_FMT_C"/>
    <property type="match status" value="1"/>
</dbReference>
<evidence type="ECO:0000259" key="5">
    <source>
        <dbReference type="Pfam" id="PF00551"/>
    </source>
</evidence>
<dbReference type="Gene3D" id="3.40.50.12230">
    <property type="match status" value="1"/>
</dbReference>
<proteinExistence type="inferred from homology"/>
<dbReference type="Pfam" id="PF02911">
    <property type="entry name" value="Formyl_trans_C"/>
    <property type="match status" value="1"/>
</dbReference>
<evidence type="ECO:0000313" key="8">
    <source>
        <dbReference type="Proteomes" id="UP000229631"/>
    </source>
</evidence>
<dbReference type="InterPro" id="IPR005793">
    <property type="entry name" value="Formyl_trans_C"/>
</dbReference>
<organism evidence="7 8">
    <name type="scientific">Candidatus Shapirobacteria bacterium CG03_land_8_20_14_0_80_39_12</name>
    <dbReference type="NCBI Taxonomy" id="1974879"/>
    <lineage>
        <taxon>Bacteria</taxon>
        <taxon>Candidatus Shapironibacteriota</taxon>
    </lineage>
</organism>
<evidence type="ECO:0000256" key="1">
    <source>
        <dbReference type="ARBA" id="ARBA00010699"/>
    </source>
</evidence>
<comment type="caution">
    <text evidence="7">The sequence shown here is derived from an EMBL/GenBank/DDBJ whole genome shotgun (WGS) entry which is preliminary data.</text>
</comment>
<name>A0A2M7BDD7_9BACT</name>
<dbReference type="PANTHER" id="PTHR11138">
    <property type="entry name" value="METHIONYL-TRNA FORMYLTRANSFERASE"/>
    <property type="match status" value="1"/>
</dbReference>
<dbReference type="InterPro" id="IPR011034">
    <property type="entry name" value="Formyl_transferase-like_C_sf"/>
</dbReference>
<dbReference type="Pfam" id="PF00551">
    <property type="entry name" value="Formyl_trans_N"/>
    <property type="match status" value="1"/>
</dbReference>
<keyword evidence="3" id="KW-0808">Transferase</keyword>
<dbReference type="EC" id="2.1.2.9" evidence="2"/>
<dbReference type="SUPFAM" id="SSF50486">
    <property type="entry name" value="FMT C-terminal domain-like"/>
    <property type="match status" value="1"/>
</dbReference>
<dbReference type="InterPro" id="IPR041711">
    <property type="entry name" value="Met-tRNA-FMT_N"/>
</dbReference>
<evidence type="ECO:0000256" key="3">
    <source>
        <dbReference type="ARBA" id="ARBA00022679"/>
    </source>
</evidence>
<dbReference type="CDD" id="cd08646">
    <property type="entry name" value="FMT_core_Met-tRNA-FMT_N"/>
    <property type="match status" value="1"/>
</dbReference>
<comment type="similarity">
    <text evidence="1">Belongs to the Fmt family.</text>
</comment>
<evidence type="ECO:0000256" key="4">
    <source>
        <dbReference type="ARBA" id="ARBA00022917"/>
    </source>
</evidence>
<dbReference type="InterPro" id="IPR044135">
    <property type="entry name" value="Met-tRNA-FMT_C"/>
</dbReference>
<protein>
    <recommendedName>
        <fullName evidence="2">methionyl-tRNA formyltransferase</fullName>
        <ecNumber evidence="2">2.1.2.9</ecNumber>
    </recommendedName>
</protein>
<dbReference type="InterPro" id="IPR036477">
    <property type="entry name" value="Formyl_transf_N_sf"/>
</dbReference>
<dbReference type="AlphaFoldDB" id="A0A2M7BDD7"/>
<dbReference type="GO" id="GO:0005829">
    <property type="term" value="C:cytosol"/>
    <property type="evidence" value="ECO:0007669"/>
    <property type="project" value="TreeGrafter"/>
</dbReference>
<sequence length="289" mass="32503">MIIFFGTSKNSLKFLEAMTKDSFKIGMVISAPPKPIGRKQIITENPVVAFAKTHKIPFHTALSFVPNDFKKNSNNLGLIFDYNRILPKEVIDLFSLGIVNIHFSKLPQYRGPAPVQATILNGDTTAWITYMLIDEKIDEGKILTQTSLPLNLKETSQSLTEKLLEKAIAETPKIIADFLSGNLQPFQQIGEPSYAGKLEIENTKINWQKPAIEIDRLIRAAYPEPGAWTLLRPAEDGTSEGQAKRLKILKAHLEKEKLILDEVQLEGKNPVTWQQFLEGYPEFSFPAKV</sequence>
<gene>
    <name evidence="7" type="ORF">COS54_01590</name>
</gene>
<dbReference type="GO" id="GO:0004479">
    <property type="term" value="F:methionyl-tRNA formyltransferase activity"/>
    <property type="evidence" value="ECO:0007669"/>
    <property type="project" value="UniProtKB-EC"/>
</dbReference>
<reference evidence="8" key="1">
    <citation type="submission" date="2017-09" db="EMBL/GenBank/DDBJ databases">
        <title>Depth-based differentiation of microbial function through sediment-hosted aquifers and enrichment of novel symbionts in the deep terrestrial subsurface.</title>
        <authorList>
            <person name="Probst A.J."/>
            <person name="Ladd B."/>
            <person name="Jarett J.K."/>
            <person name="Geller-Mcgrath D.E."/>
            <person name="Sieber C.M.K."/>
            <person name="Emerson J.B."/>
            <person name="Anantharaman K."/>
            <person name="Thomas B.C."/>
            <person name="Malmstrom R."/>
            <person name="Stieglmeier M."/>
            <person name="Klingl A."/>
            <person name="Woyke T."/>
            <person name="Ryan C.M."/>
            <person name="Banfield J.F."/>
        </authorList>
    </citation>
    <scope>NUCLEOTIDE SEQUENCE [LARGE SCALE GENOMIC DNA]</scope>
</reference>